<evidence type="ECO:0000256" key="2">
    <source>
        <dbReference type="SAM" id="SignalP"/>
    </source>
</evidence>
<dbReference type="Gene3D" id="2.30.30.240">
    <property type="entry name" value="PRC-barrel domain"/>
    <property type="match status" value="1"/>
</dbReference>
<feature type="compositionally biased region" description="Basic and acidic residues" evidence="1">
    <location>
        <begin position="234"/>
        <end position="245"/>
    </location>
</feature>
<accession>A0A1E3VJI9</accession>
<comment type="caution">
    <text evidence="4">The sequence shown here is derived from an EMBL/GenBank/DDBJ whole genome shotgun (WGS) entry which is preliminary data.</text>
</comment>
<feature type="region of interest" description="Disordered" evidence="1">
    <location>
        <begin position="30"/>
        <end position="87"/>
    </location>
</feature>
<feature type="domain" description="PRC-barrel" evidence="3">
    <location>
        <begin position="135"/>
        <end position="203"/>
    </location>
</feature>
<dbReference type="RefSeq" id="WP_069442985.1">
    <property type="nucleotide sequence ID" value="NZ_LPWF01000038.1"/>
</dbReference>
<feature type="region of interest" description="Disordered" evidence="1">
    <location>
        <begin position="225"/>
        <end position="245"/>
    </location>
</feature>
<gene>
    <name evidence="4" type="ORF">AUC69_04420</name>
</gene>
<dbReference type="AlphaFoldDB" id="A0A1E3VJI9"/>
<dbReference type="EMBL" id="LPWF01000038">
    <property type="protein sequence ID" value="ODR93451.1"/>
    <property type="molecule type" value="Genomic_DNA"/>
</dbReference>
<keyword evidence="5" id="KW-1185">Reference proteome</keyword>
<organism evidence="4 5">
    <name type="scientific">Methyloceanibacter superfactus</name>
    <dbReference type="NCBI Taxonomy" id="1774969"/>
    <lineage>
        <taxon>Bacteria</taxon>
        <taxon>Pseudomonadati</taxon>
        <taxon>Pseudomonadota</taxon>
        <taxon>Alphaproteobacteria</taxon>
        <taxon>Hyphomicrobiales</taxon>
        <taxon>Hyphomicrobiaceae</taxon>
        <taxon>Methyloceanibacter</taxon>
    </lineage>
</organism>
<dbReference type="InterPro" id="IPR011033">
    <property type="entry name" value="PRC_barrel-like_sf"/>
</dbReference>
<evidence type="ECO:0000259" key="3">
    <source>
        <dbReference type="Pfam" id="PF05239"/>
    </source>
</evidence>
<dbReference type="Pfam" id="PF05239">
    <property type="entry name" value="PRC"/>
    <property type="match status" value="1"/>
</dbReference>
<dbReference type="InterPro" id="IPR027275">
    <property type="entry name" value="PRC-brl_dom"/>
</dbReference>
<evidence type="ECO:0000256" key="1">
    <source>
        <dbReference type="SAM" id="MobiDB-lite"/>
    </source>
</evidence>
<keyword evidence="2" id="KW-0732">Signal</keyword>
<dbReference type="PANTHER" id="PTHR36505:SF1">
    <property type="entry name" value="BLR1072 PROTEIN"/>
    <property type="match status" value="1"/>
</dbReference>
<dbReference type="OrthoDB" id="7818259at2"/>
<feature type="chain" id="PRO_5009138300" description="PRC-barrel domain-containing protein" evidence="2">
    <location>
        <begin position="27"/>
        <end position="245"/>
    </location>
</feature>
<dbReference type="STRING" id="1774969.AUC69_04420"/>
<evidence type="ECO:0000313" key="5">
    <source>
        <dbReference type="Proteomes" id="UP000094472"/>
    </source>
</evidence>
<proteinExistence type="predicted"/>
<sequence>MKHLLTCTAVGLFLGLTPAMTQTALAETDMPAAETQDTPAMQQPAMPSEAVPTDQVDEPGTAIPDQSSQMSPQAAPSNGAPAMKATEAPQSIAPDHAVPSHDAAKAPEVAPHGMTAANADGTRFLVRQAPDDWLASNLIGKAVLNAKNEPIGDINDLVTDENGKVVAVLVGVGGFLGLGEKDVAVPFDSLKFARDDDRNVKVMANLTSEMLASAPDYQRLSEQELTVGEVTGDETVKEKSEHDTY</sequence>
<feature type="signal peptide" evidence="2">
    <location>
        <begin position="1"/>
        <end position="26"/>
    </location>
</feature>
<feature type="compositionally biased region" description="Low complexity" evidence="1">
    <location>
        <begin position="66"/>
        <end position="77"/>
    </location>
</feature>
<dbReference type="Proteomes" id="UP000094472">
    <property type="component" value="Unassembled WGS sequence"/>
</dbReference>
<name>A0A1E3VJI9_9HYPH</name>
<reference evidence="4 5" key="1">
    <citation type="journal article" date="2016" name="Environ. Microbiol.">
        <title>New Methyloceanibacter diversity from North Sea sediments includes methanotroph containing solely the soluble methane monooxygenase.</title>
        <authorList>
            <person name="Vekeman B."/>
            <person name="Kerckhof F.M."/>
            <person name="Cremers G."/>
            <person name="de Vos P."/>
            <person name="Vandamme P."/>
            <person name="Boon N."/>
            <person name="Op den Camp H.J."/>
            <person name="Heylen K."/>
        </authorList>
    </citation>
    <scope>NUCLEOTIDE SEQUENCE [LARGE SCALE GENOMIC DNA]</scope>
    <source>
        <strain evidence="4 5">R-67175</strain>
    </source>
</reference>
<dbReference type="PANTHER" id="PTHR36505">
    <property type="entry name" value="BLR1072 PROTEIN"/>
    <property type="match status" value="1"/>
</dbReference>
<protein>
    <recommendedName>
        <fullName evidence="3">PRC-barrel domain-containing protein</fullName>
    </recommendedName>
</protein>
<evidence type="ECO:0000313" key="4">
    <source>
        <dbReference type="EMBL" id="ODR93451.1"/>
    </source>
</evidence>
<dbReference type="SUPFAM" id="SSF50346">
    <property type="entry name" value="PRC-barrel domain"/>
    <property type="match status" value="1"/>
</dbReference>